<feature type="transmembrane region" description="Helical" evidence="28">
    <location>
        <begin position="30"/>
        <end position="53"/>
    </location>
</feature>
<evidence type="ECO:0000256" key="20">
    <source>
        <dbReference type="ARBA" id="ARBA00023251"/>
    </source>
</evidence>
<comment type="similarity">
    <text evidence="4">In the C-terminal section; belongs to the transpeptidase family.</text>
</comment>
<evidence type="ECO:0000256" key="5">
    <source>
        <dbReference type="ARBA" id="ARBA00007739"/>
    </source>
</evidence>
<dbReference type="InterPro" id="IPR001264">
    <property type="entry name" value="Glyco_trans_51"/>
</dbReference>
<keyword evidence="20" id="KW-0046">Antibiotic resistance</keyword>
<dbReference type="InterPro" id="IPR012338">
    <property type="entry name" value="Beta-lactam/transpept-like"/>
</dbReference>
<accession>A0A414J6T8</accession>
<evidence type="ECO:0000256" key="7">
    <source>
        <dbReference type="ARBA" id="ARBA00018638"/>
    </source>
</evidence>
<evidence type="ECO:0000256" key="1">
    <source>
        <dbReference type="ARBA" id="ARBA00002624"/>
    </source>
</evidence>
<feature type="region of interest" description="Disordered" evidence="27">
    <location>
        <begin position="782"/>
        <end position="886"/>
    </location>
</feature>
<dbReference type="SUPFAM" id="SSF53955">
    <property type="entry name" value="Lysozyme-like"/>
    <property type="match status" value="1"/>
</dbReference>
<keyword evidence="16" id="KW-0735">Signal-anchor</keyword>
<evidence type="ECO:0000313" key="31">
    <source>
        <dbReference type="EMBL" id="RHE40085.1"/>
    </source>
</evidence>
<reference evidence="31 32" key="1">
    <citation type="submission" date="2018-08" db="EMBL/GenBank/DDBJ databases">
        <title>A genome reference for cultivated species of the human gut microbiota.</title>
        <authorList>
            <person name="Zou Y."/>
            <person name="Xue W."/>
            <person name="Luo G."/>
        </authorList>
    </citation>
    <scope>NUCLEOTIDE SEQUENCE [LARGE SCALE GENOMIC DNA]</scope>
    <source>
        <strain evidence="31 32">AM28-23</strain>
    </source>
</reference>
<evidence type="ECO:0000256" key="12">
    <source>
        <dbReference type="ARBA" id="ARBA00022679"/>
    </source>
</evidence>
<dbReference type="GO" id="GO:0008955">
    <property type="term" value="F:peptidoglycan glycosyltransferase activity"/>
    <property type="evidence" value="ECO:0007669"/>
    <property type="project" value="UniProtKB-EC"/>
</dbReference>
<dbReference type="GO" id="GO:0008360">
    <property type="term" value="P:regulation of cell shape"/>
    <property type="evidence" value="ECO:0007669"/>
    <property type="project" value="UniProtKB-KW"/>
</dbReference>
<feature type="compositionally biased region" description="Acidic residues" evidence="27">
    <location>
        <begin position="788"/>
        <end position="801"/>
    </location>
</feature>
<keyword evidence="9" id="KW-0121">Carboxypeptidase</keyword>
<keyword evidence="19 28" id="KW-0472">Membrane</keyword>
<comment type="caution">
    <text evidence="31">The sequence shown here is derived from an EMBL/GenBank/DDBJ whole genome shotgun (WGS) entry which is preliminary data.</text>
</comment>
<dbReference type="UniPathway" id="UPA00219"/>
<keyword evidence="13 28" id="KW-0812">Transmembrane</keyword>
<dbReference type="InterPro" id="IPR036950">
    <property type="entry name" value="PBP_transglycosylase"/>
</dbReference>
<dbReference type="PANTHER" id="PTHR32282">
    <property type="entry name" value="BINDING PROTEIN TRANSPEPTIDASE, PUTATIVE-RELATED"/>
    <property type="match status" value="1"/>
</dbReference>
<feature type="domain" description="Glycosyl transferase family 51" evidence="30">
    <location>
        <begin position="82"/>
        <end position="266"/>
    </location>
</feature>
<dbReference type="InterPro" id="IPR023346">
    <property type="entry name" value="Lysozyme-like_dom_sf"/>
</dbReference>
<dbReference type="EMBL" id="QSKF01000005">
    <property type="protein sequence ID" value="RHE40085.1"/>
    <property type="molecule type" value="Genomic_DNA"/>
</dbReference>
<evidence type="ECO:0000256" key="14">
    <source>
        <dbReference type="ARBA" id="ARBA00022801"/>
    </source>
</evidence>
<evidence type="ECO:0000256" key="21">
    <source>
        <dbReference type="ARBA" id="ARBA00023268"/>
    </source>
</evidence>
<evidence type="ECO:0000256" key="27">
    <source>
        <dbReference type="SAM" id="MobiDB-lite"/>
    </source>
</evidence>
<keyword evidence="11" id="KW-0328">Glycosyltransferase</keyword>
<dbReference type="SUPFAM" id="SSF56601">
    <property type="entry name" value="beta-lactamase/transpeptidase-like"/>
    <property type="match status" value="1"/>
</dbReference>
<dbReference type="InterPro" id="IPR001460">
    <property type="entry name" value="PCN-bd_Tpept"/>
</dbReference>
<dbReference type="Gene3D" id="1.10.3810.10">
    <property type="entry name" value="Biosynthetic peptidoglycan transglycosylase-like"/>
    <property type="match status" value="1"/>
</dbReference>
<dbReference type="NCBIfam" id="TIGR02074">
    <property type="entry name" value="PBP_1a_fam"/>
    <property type="match status" value="1"/>
</dbReference>
<keyword evidence="17" id="KW-0573">Peptidoglycan synthesis</keyword>
<evidence type="ECO:0000256" key="23">
    <source>
        <dbReference type="ARBA" id="ARBA00034000"/>
    </source>
</evidence>
<keyword evidence="18 28" id="KW-1133">Transmembrane helix</keyword>
<evidence type="ECO:0000256" key="13">
    <source>
        <dbReference type="ARBA" id="ARBA00022692"/>
    </source>
</evidence>
<dbReference type="EC" id="3.4.16.4" evidence="6"/>
<evidence type="ECO:0000256" key="6">
    <source>
        <dbReference type="ARBA" id="ARBA00012448"/>
    </source>
</evidence>
<evidence type="ECO:0000256" key="9">
    <source>
        <dbReference type="ARBA" id="ARBA00022645"/>
    </source>
</evidence>
<evidence type="ECO:0000256" key="19">
    <source>
        <dbReference type="ARBA" id="ARBA00023136"/>
    </source>
</evidence>
<evidence type="ECO:0000256" key="3">
    <source>
        <dbReference type="ARBA" id="ARBA00004752"/>
    </source>
</evidence>
<dbReference type="EC" id="2.4.99.28" evidence="24"/>
<dbReference type="GO" id="GO:0071555">
    <property type="term" value="P:cell wall organization"/>
    <property type="evidence" value="ECO:0007669"/>
    <property type="project" value="UniProtKB-KW"/>
</dbReference>
<feature type="domain" description="Penicillin-binding protein transpeptidase" evidence="29">
    <location>
        <begin position="448"/>
        <end position="702"/>
    </location>
</feature>
<keyword evidence="15" id="KW-0133">Cell shape</keyword>
<evidence type="ECO:0000259" key="29">
    <source>
        <dbReference type="Pfam" id="PF00905"/>
    </source>
</evidence>
<comment type="pathway">
    <text evidence="3">Cell wall biogenesis; peptidoglycan biosynthesis.</text>
</comment>
<dbReference type="Gene3D" id="3.40.710.10">
    <property type="entry name" value="DD-peptidase/beta-lactamase superfamily"/>
    <property type="match status" value="1"/>
</dbReference>
<evidence type="ECO:0000256" key="18">
    <source>
        <dbReference type="ARBA" id="ARBA00022989"/>
    </source>
</evidence>
<evidence type="ECO:0000256" key="16">
    <source>
        <dbReference type="ARBA" id="ARBA00022968"/>
    </source>
</evidence>
<comment type="catalytic activity">
    <reaction evidence="23">
        <text>Preferential cleavage: (Ac)2-L-Lys-D-Ala-|-D-Ala. Also transpeptidation of peptidyl-alanyl moieties that are N-acyl substituents of D-alanine.</text>
        <dbReference type="EC" id="3.4.16.4"/>
    </reaction>
</comment>
<evidence type="ECO:0000256" key="8">
    <source>
        <dbReference type="ARBA" id="ARBA00022475"/>
    </source>
</evidence>
<dbReference type="GO" id="GO:0009252">
    <property type="term" value="P:peptidoglycan biosynthetic process"/>
    <property type="evidence" value="ECO:0007669"/>
    <property type="project" value="UniProtKB-UniPathway"/>
</dbReference>
<evidence type="ECO:0000256" key="17">
    <source>
        <dbReference type="ARBA" id="ARBA00022984"/>
    </source>
</evidence>
<dbReference type="Pfam" id="PF00912">
    <property type="entry name" value="Transgly"/>
    <property type="match status" value="1"/>
</dbReference>
<keyword evidence="10" id="KW-0645">Protease</keyword>
<dbReference type="PANTHER" id="PTHR32282:SF11">
    <property type="entry name" value="PENICILLIN-BINDING PROTEIN 1B"/>
    <property type="match status" value="1"/>
</dbReference>
<evidence type="ECO:0000256" key="26">
    <source>
        <dbReference type="ARBA" id="ARBA00060592"/>
    </source>
</evidence>
<evidence type="ECO:0000256" key="24">
    <source>
        <dbReference type="ARBA" id="ARBA00044770"/>
    </source>
</evidence>
<comment type="subcellular location">
    <subcellularLocation>
        <location evidence="2">Cell membrane</location>
        <topology evidence="2">Single-pass type II membrane protein</topology>
    </subcellularLocation>
</comment>
<evidence type="ECO:0000256" key="15">
    <source>
        <dbReference type="ARBA" id="ARBA00022960"/>
    </source>
</evidence>
<proteinExistence type="inferred from homology"/>
<dbReference type="Proteomes" id="UP000283745">
    <property type="component" value="Unassembled WGS sequence"/>
</dbReference>
<keyword evidence="22" id="KW-0961">Cell wall biogenesis/degradation</keyword>
<name>A0A414J6T8_9FIRM</name>
<evidence type="ECO:0000313" key="32">
    <source>
        <dbReference type="Proteomes" id="UP000283745"/>
    </source>
</evidence>
<evidence type="ECO:0000256" key="10">
    <source>
        <dbReference type="ARBA" id="ARBA00022670"/>
    </source>
</evidence>
<comment type="similarity">
    <text evidence="5">In the N-terminal section; belongs to the glycosyltransferase 51 family.</text>
</comment>
<keyword evidence="8" id="KW-1003">Cell membrane</keyword>
<evidence type="ECO:0000256" key="11">
    <source>
        <dbReference type="ARBA" id="ARBA00022676"/>
    </source>
</evidence>
<evidence type="ECO:0000256" key="2">
    <source>
        <dbReference type="ARBA" id="ARBA00004401"/>
    </source>
</evidence>
<dbReference type="GO" id="GO:0005886">
    <property type="term" value="C:plasma membrane"/>
    <property type="evidence" value="ECO:0007669"/>
    <property type="project" value="UniProtKB-SubCell"/>
</dbReference>
<evidence type="ECO:0000256" key="28">
    <source>
        <dbReference type="SAM" id="Phobius"/>
    </source>
</evidence>
<dbReference type="AlphaFoldDB" id="A0A414J6T8"/>
<keyword evidence="21" id="KW-0511">Multifunctional enzyme</keyword>
<dbReference type="Pfam" id="PF00905">
    <property type="entry name" value="Transpeptidase"/>
    <property type="match status" value="1"/>
</dbReference>
<evidence type="ECO:0000256" key="4">
    <source>
        <dbReference type="ARBA" id="ARBA00007090"/>
    </source>
</evidence>
<evidence type="ECO:0000256" key="22">
    <source>
        <dbReference type="ARBA" id="ARBA00023316"/>
    </source>
</evidence>
<comment type="catalytic activity">
    <reaction evidence="25">
        <text>[GlcNAc-(1-&gt;4)-Mur2Ac(oyl-L-Ala-gamma-D-Glu-L-Lys-D-Ala-D-Ala)](n)-di-trans,octa-cis-undecaprenyl diphosphate + beta-D-GlcNAc-(1-&gt;4)-Mur2Ac(oyl-L-Ala-gamma-D-Glu-L-Lys-D-Ala-D-Ala)-di-trans,octa-cis-undecaprenyl diphosphate = [GlcNAc-(1-&gt;4)-Mur2Ac(oyl-L-Ala-gamma-D-Glu-L-Lys-D-Ala-D-Ala)](n+1)-di-trans,octa-cis-undecaprenyl diphosphate + di-trans,octa-cis-undecaprenyl diphosphate + H(+)</text>
        <dbReference type="Rhea" id="RHEA:23708"/>
        <dbReference type="Rhea" id="RHEA-COMP:9602"/>
        <dbReference type="Rhea" id="RHEA-COMP:9603"/>
        <dbReference type="ChEBI" id="CHEBI:15378"/>
        <dbReference type="ChEBI" id="CHEBI:58405"/>
        <dbReference type="ChEBI" id="CHEBI:60033"/>
        <dbReference type="ChEBI" id="CHEBI:78435"/>
        <dbReference type="EC" id="2.4.99.28"/>
    </reaction>
</comment>
<dbReference type="GO" id="GO:0046677">
    <property type="term" value="P:response to antibiotic"/>
    <property type="evidence" value="ECO:0007669"/>
    <property type="project" value="UniProtKB-KW"/>
</dbReference>
<dbReference type="GO" id="GO:0008658">
    <property type="term" value="F:penicillin binding"/>
    <property type="evidence" value="ECO:0007669"/>
    <property type="project" value="InterPro"/>
</dbReference>
<evidence type="ECO:0000259" key="30">
    <source>
        <dbReference type="Pfam" id="PF00912"/>
    </source>
</evidence>
<comment type="pathway">
    <text evidence="26">Glycan biosynthesis.</text>
</comment>
<comment type="function">
    <text evidence="1">Cell wall formation. Synthesis of cross-linked peptidoglycan from the lipid intermediates. The enzyme has a penicillin-insensitive transglycosylase N-terminal domain (formation of linear glycan strands) and a penicillin-sensitive transpeptidase C-terminal domain (cross-linking of the peptide subunits).</text>
</comment>
<organism evidence="31 32">
    <name type="scientific">Blautia obeum</name>
    <dbReference type="NCBI Taxonomy" id="40520"/>
    <lineage>
        <taxon>Bacteria</taxon>
        <taxon>Bacillati</taxon>
        <taxon>Bacillota</taxon>
        <taxon>Clostridia</taxon>
        <taxon>Lachnospirales</taxon>
        <taxon>Lachnospiraceae</taxon>
        <taxon>Blautia</taxon>
    </lineage>
</organism>
<keyword evidence="12" id="KW-0808">Transferase</keyword>
<dbReference type="InterPro" id="IPR050396">
    <property type="entry name" value="Glycosyltr_51/Transpeptidase"/>
</dbReference>
<dbReference type="GO" id="GO:0009002">
    <property type="term" value="F:serine-type D-Ala-D-Ala carboxypeptidase activity"/>
    <property type="evidence" value="ECO:0007669"/>
    <property type="project" value="UniProtKB-EC"/>
</dbReference>
<feature type="compositionally biased region" description="Gly residues" evidence="27">
    <location>
        <begin position="819"/>
        <end position="886"/>
    </location>
</feature>
<keyword evidence="14" id="KW-0378">Hydrolase</keyword>
<protein>
    <recommendedName>
        <fullName evidence="7">Penicillin-binding protein 1A</fullName>
        <ecNumber evidence="24">2.4.99.28</ecNumber>
        <ecNumber evidence="6">3.4.16.4</ecNumber>
    </recommendedName>
</protein>
<evidence type="ECO:0000256" key="25">
    <source>
        <dbReference type="ARBA" id="ARBA00049902"/>
    </source>
</evidence>
<dbReference type="GO" id="GO:0006508">
    <property type="term" value="P:proteolysis"/>
    <property type="evidence" value="ECO:0007669"/>
    <property type="project" value="UniProtKB-KW"/>
</dbReference>
<gene>
    <name evidence="31" type="ORF">DW740_07150</name>
</gene>
<dbReference type="FunFam" id="1.10.3810.10:FF:000001">
    <property type="entry name" value="Penicillin-binding protein 1A"/>
    <property type="match status" value="1"/>
</dbReference>
<dbReference type="RefSeq" id="WP_118050339.1">
    <property type="nucleotide sequence ID" value="NZ_CABJFK010000005.1"/>
</dbReference>
<sequence>MNYGKKSVSKKRNSLISRTAMMGKRAHVSLIRVLFVILITICVVIGCTGIGAFRGIIDNAPDVNDIDISPLGYATFLYDGDGNQLRKLTAPSSNRLPVSIDQIPVDLQHAVVAIEDERFYEHNGIDVRGILRAFVKNLSSGDLSEGASTITQQLLKNNVFTNWTQESTWLERFTRKIQEQYLAVEIEKKINNKNVILENYLNTINLGAGTYGVQAAARKYFNKDVWNLNLSECTTLAGITQNPTQYNPIEHPEANAKRRKEVLDHMIDQGYITQEQYDQVINDDIYSEIQAAQVLNEETDNTVYSYFEDELIDQVINDLMNIKGYTRTQAQNLVYSGGLSIYTTQDASIQKILDEEYADPSNYPDYVQYALDYALTVQNPDGEEVNYSKEMLRLYFQNEDPEFDLLFDSQEEGQSYVDRYKEHVLADGSTVVAERVSFAPQPQSSMSIIDQHTGYVKAIIGGRGEKTASLTLNRATDTTRQPGSTFKILSTYAPALNEKGMTLATTFEDEPYNYPDGSPVNNASKSYGGTTTIRRAIQNSINVVAVKCLEEVTPELGLQYLDNFGFTTLAHGTEADKDADGTIWTDANLPMALGGLTHGVTNVELCAAYAAIANNGNYIEPIYYTKILDHNGNVLIEKNSAGRSVIKESTAWLLTSAMEDVVNQGTGTACQLDDMTVAGKTGTTDAYNDLWFVGYTPYYTCAVWSGFDNNEKLPEDARDFHKNLWKKVMTRIHEGLPDKEFDMPASVEKISICEETGLLPRAGCPVITEYFDIGDVPTDYCDQHFYESDDTGEEYTTDEETNVSPTPDPDNNSNNNGDNTGGDNTGGDNTGGDNTGGDNTGGDNTGGDNTGGDNTGGDNAGGGDNTGGDDGGGDTGGGDDGGNTEE</sequence>
<dbReference type="GO" id="GO:0030288">
    <property type="term" value="C:outer membrane-bounded periplasmic space"/>
    <property type="evidence" value="ECO:0007669"/>
    <property type="project" value="TreeGrafter"/>
</dbReference>